<dbReference type="PROSITE" id="PS50113">
    <property type="entry name" value="PAC"/>
    <property type="match status" value="1"/>
</dbReference>
<dbReference type="InterPro" id="IPR036890">
    <property type="entry name" value="HATPase_C_sf"/>
</dbReference>
<dbReference type="SMART" id="SM00331">
    <property type="entry name" value="PP2C_SIG"/>
    <property type="match status" value="1"/>
</dbReference>
<sequence length="739" mass="79377">MAEPSDGARRPAAGDARSEAAGAAPDGATEDVRGKPVTRDRDGTHARRAGENVPDGPGAAEWPVRPELGLALNRMGIFDWDLDQAHLHLDPSAIEVFGLAPEEFDGDPLTLASRVAPGEGERMDRIVAQALKSGESSYGAYFRVRRRDGSLRWAHTQGSVRRDASGRPYRIIGVVRDATQEMGDFADRSAHDTGGRGGTGVVASTTAALAHARSVRDVIDVLRDTHELGGFESSSLVMGLVEAGRIHLVAEGPEFMPGSRHTRIDDPGWPMSEVVRTLRPRFIESAEDFAALYPRLWDHVRKFGVTSAAYLPLIAQARPVGAFGLLYSGRTSFGSDERNLLIALGSSIAQSLKRAMLYEQEKDLAEGLQQSMLPSRVPAVPGAQIAVRYRSARDGQDVGGDWYDVIPLPGGRVGAVIGDVQGHDTHAAAVMGQLRIVLRAYAAEGHAPATVMARASRFLSELDTDRFATCTYAEIDLTTGVVQLVRAGHMDPLLRLTDGSCCRMKVEGGLPLGLSAEFGQLEYPVTTRELDPGQTLLLYTDGLVEQPGSDLDEGLSALADMVHRGPDDLQRLADRLCGAVDERGGEDDVALLLLRRRTAADAPRAGGRLQQHVAPNDPEALSSARHMIRAAVRAWGSEGRADEIELVADELMVNALMHTDGGAILSLRMLTAPERRLRVEVADASSALPRRREAGEAAVSGRGLLLVDRLADVWGVDPRGAGKVLWCEFAVPPDEPQGS</sequence>
<dbReference type="Pfam" id="PF08447">
    <property type="entry name" value="PAS_3"/>
    <property type="match status" value="1"/>
</dbReference>
<dbReference type="InterPro" id="IPR052016">
    <property type="entry name" value="Bact_Sigma-Reg"/>
</dbReference>
<evidence type="ECO:0000256" key="10">
    <source>
        <dbReference type="ARBA" id="ARBA00022912"/>
    </source>
</evidence>
<evidence type="ECO:0000313" key="20">
    <source>
        <dbReference type="Proteomes" id="UP000540423"/>
    </source>
</evidence>
<reference evidence="19 20" key="1">
    <citation type="submission" date="2020-08" db="EMBL/GenBank/DDBJ databases">
        <title>Genomic Encyclopedia of Type Strains, Phase IV (KMG-IV): sequencing the most valuable type-strain genomes for metagenomic binning, comparative biology and taxonomic classification.</title>
        <authorList>
            <person name="Goeker M."/>
        </authorList>
    </citation>
    <scope>NUCLEOTIDE SEQUENCE [LARGE SCALE GENOMIC DNA]</scope>
    <source>
        <strain evidence="19 20">DSM 40141</strain>
    </source>
</reference>
<dbReference type="EMBL" id="JACHEM010000015">
    <property type="protein sequence ID" value="MBB6438716.1"/>
    <property type="molecule type" value="Genomic_DNA"/>
</dbReference>
<evidence type="ECO:0000256" key="12">
    <source>
        <dbReference type="ARBA" id="ARBA00047761"/>
    </source>
</evidence>
<dbReference type="SUPFAM" id="SSF81606">
    <property type="entry name" value="PP2C-like"/>
    <property type="match status" value="1"/>
</dbReference>
<dbReference type="InterPro" id="IPR029016">
    <property type="entry name" value="GAF-like_dom_sf"/>
</dbReference>
<evidence type="ECO:0000256" key="7">
    <source>
        <dbReference type="ARBA" id="ARBA00022801"/>
    </source>
</evidence>
<dbReference type="EC" id="3.1.3.16" evidence="1"/>
<evidence type="ECO:0000256" key="4">
    <source>
        <dbReference type="ARBA" id="ARBA00022723"/>
    </source>
</evidence>
<dbReference type="Gene3D" id="3.30.450.20">
    <property type="entry name" value="PAS domain"/>
    <property type="match status" value="1"/>
</dbReference>
<dbReference type="PANTHER" id="PTHR43156">
    <property type="entry name" value="STAGE II SPORULATION PROTEIN E-RELATED"/>
    <property type="match status" value="1"/>
</dbReference>
<dbReference type="NCBIfam" id="TIGR00229">
    <property type="entry name" value="sensory_box"/>
    <property type="match status" value="1"/>
</dbReference>
<dbReference type="Gene3D" id="3.30.565.10">
    <property type="entry name" value="Histidine kinase-like ATPase, C-terminal domain"/>
    <property type="match status" value="1"/>
</dbReference>
<evidence type="ECO:0000256" key="6">
    <source>
        <dbReference type="ARBA" id="ARBA00022777"/>
    </source>
</evidence>
<feature type="domain" description="PAC" evidence="18">
    <location>
        <begin position="138"/>
        <end position="190"/>
    </location>
</feature>
<keyword evidence="11" id="KW-0464">Manganese</keyword>
<keyword evidence="8" id="KW-0067">ATP-binding</keyword>
<dbReference type="Pfam" id="PF13185">
    <property type="entry name" value="GAF_2"/>
    <property type="match status" value="1"/>
</dbReference>
<comment type="function">
    <text evidence="13">Primarily acts as an independent SigF regulator that is sensitive to the osmosensory signal, mediating the cross talk of PknD with the SigF regulon. Possesses both phosphatase and kinase activities. The kinase domain functions as a classic anti-sigma factor-like kinase to phosphorylate the anti-anti-sigma factor domain at the canonical regulatory site, and the phosphatase domain antagonizes this activity.</text>
</comment>
<feature type="compositionally biased region" description="Low complexity" evidence="16">
    <location>
        <begin position="10"/>
        <end position="27"/>
    </location>
</feature>
<feature type="domain" description="PAS" evidence="17">
    <location>
        <begin position="77"/>
        <end position="134"/>
    </location>
</feature>
<dbReference type="InterPro" id="IPR001610">
    <property type="entry name" value="PAC"/>
</dbReference>
<dbReference type="InterPro" id="IPR001932">
    <property type="entry name" value="PPM-type_phosphatase-like_dom"/>
</dbReference>
<evidence type="ECO:0000313" key="19">
    <source>
        <dbReference type="EMBL" id="MBB6438716.1"/>
    </source>
</evidence>
<name>A0A7X0HJF5_9ACTN</name>
<dbReference type="PANTHER" id="PTHR43156:SF2">
    <property type="entry name" value="STAGE II SPORULATION PROTEIN E"/>
    <property type="match status" value="1"/>
</dbReference>
<comment type="caution">
    <text evidence="19">The sequence shown here is derived from an EMBL/GenBank/DDBJ whole genome shotgun (WGS) entry which is preliminary data.</text>
</comment>
<evidence type="ECO:0000256" key="9">
    <source>
        <dbReference type="ARBA" id="ARBA00022842"/>
    </source>
</evidence>
<comment type="catalytic activity">
    <reaction evidence="12">
        <text>O-phospho-L-seryl-[protein] + H2O = L-seryl-[protein] + phosphate</text>
        <dbReference type="Rhea" id="RHEA:20629"/>
        <dbReference type="Rhea" id="RHEA-COMP:9863"/>
        <dbReference type="Rhea" id="RHEA-COMP:11604"/>
        <dbReference type="ChEBI" id="CHEBI:15377"/>
        <dbReference type="ChEBI" id="CHEBI:29999"/>
        <dbReference type="ChEBI" id="CHEBI:43474"/>
        <dbReference type="ChEBI" id="CHEBI:83421"/>
        <dbReference type="EC" id="3.1.3.16"/>
    </reaction>
</comment>
<evidence type="ECO:0000259" key="18">
    <source>
        <dbReference type="PROSITE" id="PS50113"/>
    </source>
</evidence>
<keyword evidence="4" id="KW-0479">Metal-binding</keyword>
<evidence type="ECO:0000256" key="5">
    <source>
        <dbReference type="ARBA" id="ARBA00022741"/>
    </source>
</evidence>
<dbReference type="GO" id="GO:0004722">
    <property type="term" value="F:protein serine/threonine phosphatase activity"/>
    <property type="evidence" value="ECO:0007669"/>
    <property type="project" value="UniProtKB-EC"/>
</dbReference>
<keyword evidence="5" id="KW-0547">Nucleotide-binding</keyword>
<dbReference type="Gene3D" id="3.30.450.40">
    <property type="match status" value="1"/>
</dbReference>
<evidence type="ECO:0000256" key="8">
    <source>
        <dbReference type="ARBA" id="ARBA00022840"/>
    </source>
</evidence>
<dbReference type="AlphaFoldDB" id="A0A7X0HJF5"/>
<dbReference type="InterPro" id="IPR000014">
    <property type="entry name" value="PAS"/>
</dbReference>
<feature type="region of interest" description="Disordered" evidence="16">
    <location>
        <begin position="1"/>
        <end position="62"/>
    </location>
</feature>
<dbReference type="Proteomes" id="UP000540423">
    <property type="component" value="Unassembled WGS sequence"/>
</dbReference>
<keyword evidence="10" id="KW-0904">Protein phosphatase</keyword>
<keyword evidence="7" id="KW-0378">Hydrolase</keyword>
<evidence type="ECO:0000256" key="11">
    <source>
        <dbReference type="ARBA" id="ARBA00023211"/>
    </source>
</evidence>
<dbReference type="InterPro" id="IPR036457">
    <property type="entry name" value="PPM-type-like_dom_sf"/>
</dbReference>
<dbReference type="CDD" id="cd16936">
    <property type="entry name" value="HATPase_RsbW-like"/>
    <property type="match status" value="1"/>
</dbReference>
<protein>
    <recommendedName>
        <fullName evidence="1">protein-serine/threonine phosphatase</fullName>
        <ecNumber evidence="1">3.1.3.16</ecNumber>
    </recommendedName>
    <alternativeName>
        <fullName evidence="15">Protein-serine/threonine phosphatase</fullName>
    </alternativeName>
    <alternativeName>
        <fullName evidence="14">Serine/threonine-protein kinase</fullName>
    </alternativeName>
</protein>
<feature type="compositionally biased region" description="Basic and acidic residues" evidence="16">
    <location>
        <begin position="30"/>
        <end position="50"/>
    </location>
</feature>
<dbReference type="GO" id="GO:0005524">
    <property type="term" value="F:ATP binding"/>
    <property type="evidence" value="ECO:0007669"/>
    <property type="project" value="UniProtKB-KW"/>
</dbReference>
<keyword evidence="20" id="KW-1185">Reference proteome</keyword>
<gene>
    <name evidence="19" type="ORF">HNQ79_005228</name>
</gene>
<evidence type="ECO:0000256" key="2">
    <source>
        <dbReference type="ARBA" id="ARBA00022553"/>
    </source>
</evidence>
<dbReference type="Gene3D" id="3.60.40.10">
    <property type="entry name" value="PPM-type phosphatase domain"/>
    <property type="match status" value="1"/>
</dbReference>
<dbReference type="FunFam" id="3.60.40.10:FF:000005">
    <property type="entry name" value="Serine/threonine protein phosphatase"/>
    <property type="match status" value="1"/>
</dbReference>
<dbReference type="SMART" id="SM00086">
    <property type="entry name" value="PAC"/>
    <property type="match status" value="1"/>
</dbReference>
<dbReference type="Pfam" id="PF13581">
    <property type="entry name" value="HATPase_c_2"/>
    <property type="match status" value="1"/>
</dbReference>
<dbReference type="InterPro" id="IPR035965">
    <property type="entry name" value="PAS-like_dom_sf"/>
</dbReference>
<keyword evidence="2" id="KW-0597">Phosphoprotein</keyword>
<keyword evidence="6" id="KW-0418">Kinase</keyword>
<evidence type="ECO:0000256" key="3">
    <source>
        <dbReference type="ARBA" id="ARBA00022679"/>
    </source>
</evidence>
<dbReference type="InterPro" id="IPR003018">
    <property type="entry name" value="GAF"/>
</dbReference>
<evidence type="ECO:0000256" key="16">
    <source>
        <dbReference type="SAM" id="MobiDB-lite"/>
    </source>
</evidence>
<dbReference type="PROSITE" id="PS50112">
    <property type="entry name" value="PAS"/>
    <property type="match status" value="1"/>
</dbReference>
<organism evidence="19 20">
    <name type="scientific">Streptomyces candidus</name>
    <dbReference type="NCBI Taxonomy" id="67283"/>
    <lineage>
        <taxon>Bacteria</taxon>
        <taxon>Bacillati</taxon>
        <taxon>Actinomycetota</taxon>
        <taxon>Actinomycetes</taxon>
        <taxon>Kitasatosporales</taxon>
        <taxon>Streptomycetaceae</taxon>
        <taxon>Streptomyces</taxon>
    </lineage>
</organism>
<keyword evidence="3" id="KW-0808">Transferase</keyword>
<dbReference type="InterPro" id="IPR013655">
    <property type="entry name" value="PAS_fold_3"/>
</dbReference>
<dbReference type="SUPFAM" id="SSF55781">
    <property type="entry name" value="GAF domain-like"/>
    <property type="match status" value="1"/>
</dbReference>
<dbReference type="GO" id="GO:0046872">
    <property type="term" value="F:metal ion binding"/>
    <property type="evidence" value="ECO:0007669"/>
    <property type="project" value="UniProtKB-KW"/>
</dbReference>
<dbReference type="InterPro" id="IPR003594">
    <property type="entry name" value="HATPase_dom"/>
</dbReference>
<dbReference type="GO" id="GO:0016301">
    <property type="term" value="F:kinase activity"/>
    <property type="evidence" value="ECO:0007669"/>
    <property type="project" value="UniProtKB-KW"/>
</dbReference>
<proteinExistence type="predicted"/>
<dbReference type="CDD" id="cd00130">
    <property type="entry name" value="PAS"/>
    <property type="match status" value="1"/>
</dbReference>
<evidence type="ECO:0000256" key="14">
    <source>
        <dbReference type="ARBA" id="ARBA00075117"/>
    </source>
</evidence>
<evidence type="ECO:0000256" key="1">
    <source>
        <dbReference type="ARBA" id="ARBA00013081"/>
    </source>
</evidence>
<dbReference type="SUPFAM" id="SSF55785">
    <property type="entry name" value="PYP-like sensor domain (PAS domain)"/>
    <property type="match status" value="1"/>
</dbReference>
<accession>A0A7X0HJF5</accession>
<dbReference type="InterPro" id="IPR000700">
    <property type="entry name" value="PAS-assoc_C"/>
</dbReference>
<evidence type="ECO:0000256" key="15">
    <source>
        <dbReference type="ARBA" id="ARBA00081350"/>
    </source>
</evidence>
<dbReference type="Pfam" id="PF07228">
    <property type="entry name" value="SpoIIE"/>
    <property type="match status" value="1"/>
</dbReference>
<evidence type="ECO:0000256" key="13">
    <source>
        <dbReference type="ARBA" id="ARBA00056274"/>
    </source>
</evidence>
<keyword evidence="9" id="KW-0460">Magnesium</keyword>
<evidence type="ECO:0000259" key="17">
    <source>
        <dbReference type="PROSITE" id="PS50112"/>
    </source>
</evidence>